<protein>
    <recommendedName>
        <fullName evidence="3">Kelch motif family protein</fullName>
    </recommendedName>
</protein>
<dbReference type="Proteomes" id="UP000023152">
    <property type="component" value="Unassembled WGS sequence"/>
</dbReference>
<sequence>MKEKNKQHHQLLLFKQNAGLSIEYDEDNNTFQFHKLPVCDDIAPLYYYAYVCINDAIFFFGGYSNFTYSKSVHKYSIRENKWMTFQNTLPNPLCHCAAIWSEEDNHIHIIGGQDNKGKIISTHMKTNVRVWDPSQLVYSKNDTKFIIKYLIRISEIKLGWIDDFDKIIIKYSR</sequence>
<dbReference type="InterPro" id="IPR006652">
    <property type="entry name" value="Kelch_1"/>
</dbReference>
<dbReference type="SUPFAM" id="SSF117281">
    <property type="entry name" value="Kelch motif"/>
    <property type="match status" value="1"/>
</dbReference>
<evidence type="ECO:0000313" key="2">
    <source>
        <dbReference type="Proteomes" id="UP000023152"/>
    </source>
</evidence>
<dbReference type="Gene3D" id="2.120.10.80">
    <property type="entry name" value="Kelch-type beta propeller"/>
    <property type="match status" value="1"/>
</dbReference>
<dbReference type="EMBL" id="ASPP01005898">
    <property type="protein sequence ID" value="ETO29688.1"/>
    <property type="molecule type" value="Genomic_DNA"/>
</dbReference>
<organism evidence="1 2">
    <name type="scientific">Reticulomyxa filosa</name>
    <dbReference type="NCBI Taxonomy" id="46433"/>
    <lineage>
        <taxon>Eukaryota</taxon>
        <taxon>Sar</taxon>
        <taxon>Rhizaria</taxon>
        <taxon>Retaria</taxon>
        <taxon>Foraminifera</taxon>
        <taxon>Monothalamids</taxon>
        <taxon>Reticulomyxidae</taxon>
        <taxon>Reticulomyxa</taxon>
    </lineage>
</organism>
<keyword evidence="2" id="KW-1185">Reference proteome</keyword>
<dbReference type="AlphaFoldDB" id="X6NUW3"/>
<name>X6NUW3_RETFI</name>
<gene>
    <name evidence="1" type="ORF">RFI_07433</name>
</gene>
<evidence type="ECO:0008006" key="3">
    <source>
        <dbReference type="Google" id="ProtNLM"/>
    </source>
</evidence>
<dbReference type="Pfam" id="PF01344">
    <property type="entry name" value="Kelch_1"/>
    <property type="match status" value="1"/>
</dbReference>
<accession>X6NUW3</accession>
<comment type="caution">
    <text evidence="1">The sequence shown here is derived from an EMBL/GenBank/DDBJ whole genome shotgun (WGS) entry which is preliminary data.</text>
</comment>
<dbReference type="InterPro" id="IPR015915">
    <property type="entry name" value="Kelch-typ_b-propeller"/>
</dbReference>
<evidence type="ECO:0000313" key="1">
    <source>
        <dbReference type="EMBL" id="ETO29688.1"/>
    </source>
</evidence>
<reference evidence="1 2" key="1">
    <citation type="journal article" date="2013" name="Curr. Biol.">
        <title>The Genome of the Foraminiferan Reticulomyxa filosa.</title>
        <authorList>
            <person name="Glockner G."/>
            <person name="Hulsmann N."/>
            <person name="Schleicher M."/>
            <person name="Noegel A.A."/>
            <person name="Eichinger L."/>
            <person name="Gallinger C."/>
            <person name="Pawlowski J."/>
            <person name="Sierra R."/>
            <person name="Euteneuer U."/>
            <person name="Pillet L."/>
            <person name="Moustafa A."/>
            <person name="Platzer M."/>
            <person name="Groth M."/>
            <person name="Szafranski K."/>
            <person name="Schliwa M."/>
        </authorList>
    </citation>
    <scope>NUCLEOTIDE SEQUENCE [LARGE SCALE GENOMIC DNA]</scope>
</reference>
<proteinExistence type="predicted"/>